<reference evidence="3" key="1">
    <citation type="journal article" date="2016" name="Genome Announc.">
        <title>Genome sequence of Ustilaginoidea virens IPU010, a rice pathogenic fungus causing false smut.</title>
        <authorList>
            <person name="Kumagai T."/>
            <person name="Ishii T."/>
            <person name="Terai G."/>
            <person name="Umemura M."/>
            <person name="Machida M."/>
            <person name="Asai K."/>
        </authorList>
    </citation>
    <scope>NUCLEOTIDE SEQUENCE [LARGE SCALE GENOMIC DNA]</scope>
    <source>
        <strain evidence="3">IPU010</strain>
    </source>
</reference>
<comment type="similarity">
    <text evidence="1">Belongs to the UPF0235 family.</text>
</comment>
<dbReference type="EMBL" id="BBTG02000079">
    <property type="protein sequence ID" value="GAO19931.1"/>
    <property type="molecule type" value="Genomic_DNA"/>
</dbReference>
<evidence type="ECO:0000313" key="3">
    <source>
        <dbReference type="Proteomes" id="UP000054053"/>
    </source>
</evidence>
<protein>
    <recommendedName>
        <fullName evidence="4">DUF167 domain protein</fullName>
    </recommendedName>
</protein>
<proteinExistence type="inferred from homology"/>
<dbReference type="Proteomes" id="UP000054053">
    <property type="component" value="Unassembled WGS sequence"/>
</dbReference>
<evidence type="ECO:0008006" key="4">
    <source>
        <dbReference type="Google" id="ProtNLM"/>
    </source>
</evidence>
<evidence type="ECO:0000313" key="2">
    <source>
        <dbReference type="EMBL" id="GAO19931.1"/>
    </source>
</evidence>
<accession>A0A1B5L896</accession>
<dbReference type="PANTHER" id="PTHR13420:SF7">
    <property type="entry name" value="UPF0235 PROTEIN C15ORF40"/>
    <property type="match status" value="1"/>
</dbReference>
<dbReference type="GO" id="GO:0005737">
    <property type="term" value="C:cytoplasm"/>
    <property type="evidence" value="ECO:0007669"/>
    <property type="project" value="TreeGrafter"/>
</dbReference>
<dbReference type="Pfam" id="PF02594">
    <property type="entry name" value="DUF167"/>
    <property type="match status" value="1"/>
</dbReference>
<dbReference type="AlphaFoldDB" id="A0A1B5L896"/>
<dbReference type="Gene3D" id="3.30.1200.10">
    <property type="entry name" value="YggU-like"/>
    <property type="match status" value="1"/>
</dbReference>
<dbReference type="PANTHER" id="PTHR13420">
    <property type="entry name" value="UPF0235 PROTEIN C15ORF40"/>
    <property type="match status" value="1"/>
</dbReference>
<dbReference type="InterPro" id="IPR036591">
    <property type="entry name" value="YggU-like_sf"/>
</dbReference>
<name>A0A1B5L896_USTVR</name>
<organism evidence="2 3">
    <name type="scientific">Ustilaginoidea virens</name>
    <name type="common">Rice false smut fungus</name>
    <name type="synonym">Villosiclava virens</name>
    <dbReference type="NCBI Taxonomy" id="1159556"/>
    <lineage>
        <taxon>Eukaryota</taxon>
        <taxon>Fungi</taxon>
        <taxon>Dikarya</taxon>
        <taxon>Ascomycota</taxon>
        <taxon>Pezizomycotina</taxon>
        <taxon>Sordariomycetes</taxon>
        <taxon>Hypocreomycetidae</taxon>
        <taxon>Hypocreales</taxon>
        <taxon>Clavicipitaceae</taxon>
        <taxon>Ustilaginoidea</taxon>
    </lineage>
</organism>
<dbReference type="HAMAP" id="MF_00634">
    <property type="entry name" value="UPF0235"/>
    <property type="match status" value="1"/>
</dbReference>
<dbReference type="NCBIfam" id="TIGR00251">
    <property type="entry name" value="DUF167 family protein"/>
    <property type="match status" value="1"/>
</dbReference>
<dbReference type="SMART" id="SM01152">
    <property type="entry name" value="DUF167"/>
    <property type="match status" value="1"/>
</dbReference>
<gene>
    <name evidence="2" type="ORF">UVI_02062820</name>
</gene>
<dbReference type="InterPro" id="IPR003746">
    <property type="entry name" value="DUF167"/>
</dbReference>
<sequence>MASSPVVSFIPGKRSSPGAAGSILLRLTVKPRTGRPRQGVVAVTEKAAVVCVAAQPRQGEANEAVIQVLSAAVGIPKPRFQIVRGLRSKDKIVAVGGVSGDGQAHARAILSLLHRASRASRESGEVL</sequence>
<evidence type="ECO:0000256" key="1">
    <source>
        <dbReference type="ARBA" id="ARBA00010364"/>
    </source>
</evidence>
<comment type="caution">
    <text evidence="2">The sequence shown here is derived from an EMBL/GenBank/DDBJ whole genome shotgun (WGS) entry which is preliminary data.</text>
</comment>
<dbReference type="SUPFAM" id="SSF69786">
    <property type="entry name" value="YggU-like"/>
    <property type="match status" value="1"/>
</dbReference>